<evidence type="ECO:0000313" key="11">
    <source>
        <dbReference type="Proteomes" id="UP000460317"/>
    </source>
</evidence>
<dbReference type="GO" id="GO:0005737">
    <property type="term" value="C:cytoplasm"/>
    <property type="evidence" value="ECO:0007669"/>
    <property type="project" value="TreeGrafter"/>
</dbReference>
<dbReference type="GO" id="GO:0033499">
    <property type="term" value="P:galactose catabolic process via UDP-galactose, Leloir pathway"/>
    <property type="evidence" value="ECO:0007669"/>
    <property type="project" value="TreeGrafter"/>
</dbReference>
<accession>A0A7J5J953</accession>
<protein>
    <recommendedName>
        <fullName evidence="4">Aldose 1-epimerase</fullName>
    </recommendedName>
    <alternativeName>
        <fullName evidence="9">Galactose mutarotase</fullName>
    </alternativeName>
    <alternativeName>
        <fullName evidence="8">Type-1 mutarotase</fullName>
    </alternativeName>
</protein>
<evidence type="ECO:0000313" key="10">
    <source>
        <dbReference type="EMBL" id="KAB4442750.1"/>
    </source>
</evidence>
<dbReference type="PANTHER" id="PTHR10091:SF0">
    <property type="entry name" value="GALACTOSE MUTAROTASE"/>
    <property type="match status" value="1"/>
</dbReference>
<reference evidence="10 11" key="1">
    <citation type="journal article" date="2019" name="Nat. Med.">
        <title>A library of human gut bacterial isolates paired with longitudinal multiomics data enables mechanistic microbiome research.</title>
        <authorList>
            <person name="Poyet M."/>
            <person name="Groussin M."/>
            <person name="Gibbons S.M."/>
            <person name="Avila-Pacheco J."/>
            <person name="Jiang X."/>
            <person name="Kearney S.M."/>
            <person name="Perrotta A.R."/>
            <person name="Berdy B."/>
            <person name="Zhao S."/>
            <person name="Lieberman T.D."/>
            <person name="Swanson P.K."/>
            <person name="Smith M."/>
            <person name="Roesemann S."/>
            <person name="Alexander J.E."/>
            <person name="Rich S.A."/>
            <person name="Livny J."/>
            <person name="Vlamakis H."/>
            <person name="Clish C."/>
            <person name="Bullock K."/>
            <person name="Deik A."/>
            <person name="Scott J."/>
            <person name="Pierce K.A."/>
            <person name="Xavier R.J."/>
            <person name="Alm E.J."/>
        </authorList>
    </citation>
    <scope>NUCLEOTIDE SEQUENCE [LARGE SCALE GENOMIC DNA]</scope>
    <source>
        <strain evidence="10 11">BIOML-A165</strain>
    </source>
</reference>
<dbReference type="InterPro" id="IPR011013">
    <property type="entry name" value="Gal_mutarotase_sf_dom"/>
</dbReference>
<sequence length="226" mass="24865">TMTLTMKSPDGDANFPGNVTATVTYALTRDNAIDINYEATTDKKTVINMTNHSYFNLSGNPANPATDHILYVNADSITPVDSTFMTTGEMMAVTETPFDFNTPKTIAPDVTNFENEQIKFGNGFDHNWVLNTKGDINQLAAKLTSPTSGITLEVYTNEPGIQVYTGNFLDGTVKGKKGITYPQRASVCLETQHYPDSPNKSQWPSVILEPGQTYHSQCIFKFGVEK</sequence>
<comment type="caution">
    <text evidence="10">The sequence shown here is derived from an EMBL/GenBank/DDBJ whole genome shotgun (WGS) entry which is preliminary data.</text>
</comment>
<dbReference type="CDD" id="cd09019">
    <property type="entry name" value="galactose_mutarotase_like"/>
    <property type="match status" value="1"/>
</dbReference>
<comment type="subunit">
    <text evidence="3">Monomer.</text>
</comment>
<organism evidence="10 11">
    <name type="scientific">Bacteroides thetaiotaomicron</name>
    <dbReference type="NCBI Taxonomy" id="818"/>
    <lineage>
        <taxon>Bacteria</taxon>
        <taxon>Pseudomonadati</taxon>
        <taxon>Bacteroidota</taxon>
        <taxon>Bacteroidia</taxon>
        <taxon>Bacteroidales</taxon>
        <taxon>Bacteroidaceae</taxon>
        <taxon>Bacteroides</taxon>
    </lineage>
</organism>
<dbReference type="AlphaFoldDB" id="A0A7J5J953"/>
<dbReference type="EMBL" id="WCSB01000324">
    <property type="protein sequence ID" value="KAB4442750.1"/>
    <property type="molecule type" value="Genomic_DNA"/>
</dbReference>
<feature type="non-terminal residue" evidence="10">
    <location>
        <position position="1"/>
    </location>
</feature>
<comment type="cofactor">
    <cofactor evidence="1">
        <name>Ca(2+)</name>
        <dbReference type="ChEBI" id="CHEBI:29108"/>
    </cofactor>
</comment>
<evidence type="ECO:0000256" key="4">
    <source>
        <dbReference type="ARBA" id="ARBA00014165"/>
    </source>
</evidence>
<evidence type="ECO:0000256" key="2">
    <source>
        <dbReference type="ARBA" id="ARBA00006206"/>
    </source>
</evidence>
<dbReference type="GO" id="GO:0030246">
    <property type="term" value="F:carbohydrate binding"/>
    <property type="evidence" value="ECO:0007669"/>
    <property type="project" value="InterPro"/>
</dbReference>
<keyword evidence="7" id="KW-0119">Carbohydrate metabolism</keyword>
<evidence type="ECO:0000256" key="6">
    <source>
        <dbReference type="ARBA" id="ARBA00023235"/>
    </source>
</evidence>
<dbReference type="Proteomes" id="UP000460317">
    <property type="component" value="Unassembled WGS sequence"/>
</dbReference>
<keyword evidence="6" id="KW-0413">Isomerase</keyword>
<evidence type="ECO:0000256" key="7">
    <source>
        <dbReference type="ARBA" id="ARBA00023277"/>
    </source>
</evidence>
<gene>
    <name evidence="10" type="ORF">GAN93_27610</name>
</gene>
<evidence type="ECO:0000256" key="8">
    <source>
        <dbReference type="ARBA" id="ARBA00032300"/>
    </source>
</evidence>
<evidence type="ECO:0000256" key="5">
    <source>
        <dbReference type="ARBA" id="ARBA00022837"/>
    </source>
</evidence>
<dbReference type="PANTHER" id="PTHR10091">
    <property type="entry name" value="ALDOSE-1-EPIMERASE"/>
    <property type="match status" value="1"/>
</dbReference>
<keyword evidence="5" id="KW-0106">Calcium</keyword>
<evidence type="ECO:0000256" key="3">
    <source>
        <dbReference type="ARBA" id="ARBA00011245"/>
    </source>
</evidence>
<dbReference type="GO" id="GO:0004034">
    <property type="term" value="F:aldose 1-epimerase activity"/>
    <property type="evidence" value="ECO:0007669"/>
    <property type="project" value="TreeGrafter"/>
</dbReference>
<dbReference type="PROSITE" id="PS00545">
    <property type="entry name" value="ALDOSE_1_EPIMERASE"/>
    <property type="match status" value="1"/>
</dbReference>
<dbReference type="Pfam" id="PF01263">
    <property type="entry name" value="Aldose_epim"/>
    <property type="match status" value="1"/>
</dbReference>
<dbReference type="InterPro" id="IPR014718">
    <property type="entry name" value="GH-type_carb-bd"/>
</dbReference>
<dbReference type="Gene3D" id="2.70.98.10">
    <property type="match status" value="1"/>
</dbReference>
<proteinExistence type="inferred from homology"/>
<evidence type="ECO:0000256" key="9">
    <source>
        <dbReference type="ARBA" id="ARBA00033373"/>
    </source>
</evidence>
<name>A0A7J5J953_BACT4</name>
<dbReference type="InterPro" id="IPR018052">
    <property type="entry name" value="Ald1_epimerase_CS"/>
</dbReference>
<dbReference type="InterPro" id="IPR047215">
    <property type="entry name" value="Galactose_mutarotase-like"/>
</dbReference>
<dbReference type="SUPFAM" id="SSF74650">
    <property type="entry name" value="Galactose mutarotase-like"/>
    <property type="match status" value="1"/>
</dbReference>
<comment type="similarity">
    <text evidence="2">Belongs to the aldose epimerase family.</text>
</comment>
<dbReference type="GO" id="GO:0006006">
    <property type="term" value="P:glucose metabolic process"/>
    <property type="evidence" value="ECO:0007669"/>
    <property type="project" value="TreeGrafter"/>
</dbReference>
<dbReference type="InterPro" id="IPR008183">
    <property type="entry name" value="Aldose_1/G6P_1-epimerase"/>
</dbReference>
<evidence type="ECO:0000256" key="1">
    <source>
        <dbReference type="ARBA" id="ARBA00001913"/>
    </source>
</evidence>